<accession>A0A9W6P1T5</accession>
<reference evidence="2" key="1">
    <citation type="journal article" date="2014" name="Int. J. Syst. Evol. Microbiol.">
        <title>Complete genome sequence of Corynebacterium casei LMG S-19264T (=DSM 44701T), isolated from a smear-ripened cheese.</title>
        <authorList>
            <consortium name="US DOE Joint Genome Institute (JGI-PGF)"/>
            <person name="Walter F."/>
            <person name="Albersmeier A."/>
            <person name="Kalinowski J."/>
            <person name="Ruckert C."/>
        </authorList>
    </citation>
    <scope>NUCLEOTIDE SEQUENCE</scope>
    <source>
        <strain evidence="2">VKM Ac-1069</strain>
    </source>
</reference>
<keyword evidence="3" id="KW-1185">Reference proteome</keyword>
<feature type="compositionally biased region" description="Basic and acidic residues" evidence="1">
    <location>
        <begin position="29"/>
        <end position="62"/>
    </location>
</feature>
<evidence type="ECO:0000313" key="2">
    <source>
        <dbReference type="EMBL" id="GLL16242.1"/>
    </source>
</evidence>
<organism evidence="2 3">
    <name type="scientific">Pseudonocardia halophobica</name>
    <dbReference type="NCBI Taxonomy" id="29401"/>
    <lineage>
        <taxon>Bacteria</taxon>
        <taxon>Bacillati</taxon>
        <taxon>Actinomycetota</taxon>
        <taxon>Actinomycetes</taxon>
        <taxon>Pseudonocardiales</taxon>
        <taxon>Pseudonocardiaceae</taxon>
        <taxon>Pseudonocardia</taxon>
    </lineage>
</organism>
<dbReference type="RefSeq" id="WP_037054695.1">
    <property type="nucleotide sequence ID" value="NZ_BAAAUZ010000076.1"/>
</dbReference>
<protein>
    <submittedName>
        <fullName evidence="2">Uncharacterized protein</fullName>
    </submittedName>
</protein>
<evidence type="ECO:0000256" key="1">
    <source>
        <dbReference type="SAM" id="MobiDB-lite"/>
    </source>
</evidence>
<dbReference type="Proteomes" id="UP001143463">
    <property type="component" value="Unassembled WGS sequence"/>
</dbReference>
<comment type="caution">
    <text evidence="2">The sequence shown here is derived from an EMBL/GenBank/DDBJ whole genome shotgun (WGS) entry which is preliminary data.</text>
</comment>
<evidence type="ECO:0000313" key="3">
    <source>
        <dbReference type="Proteomes" id="UP001143463"/>
    </source>
</evidence>
<sequence>MERGSSKHSARVDEQEAAEVQGRMGNHGGHREEWAETEPREGVENRIERTELPPRPLDEDGE</sequence>
<gene>
    <name evidence="2" type="ORF">GCM10017577_74020</name>
</gene>
<reference evidence="2" key="2">
    <citation type="submission" date="2023-01" db="EMBL/GenBank/DDBJ databases">
        <authorList>
            <person name="Sun Q."/>
            <person name="Evtushenko L."/>
        </authorList>
    </citation>
    <scope>NUCLEOTIDE SEQUENCE</scope>
    <source>
        <strain evidence="2">VKM Ac-1069</strain>
    </source>
</reference>
<proteinExistence type="predicted"/>
<name>A0A9W6P1T5_9PSEU</name>
<dbReference type="EMBL" id="BSFQ01000080">
    <property type="protein sequence ID" value="GLL16242.1"/>
    <property type="molecule type" value="Genomic_DNA"/>
</dbReference>
<feature type="compositionally biased region" description="Basic and acidic residues" evidence="1">
    <location>
        <begin position="1"/>
        <end position="14"/>
    </location>
</feature>
<feature type="region of interest" description="Disordered" evidence="1">
    <location>
        <begin position="1"/>
        <end position="62"/>
    </location>
</feature>
<dbReference type="AlphaFoldDB" id="A0A9W6P1T5"/>